<dbReference type="EMBL" id="HBUE01084336">
    <property type="protein sequence ID" value="CAG6479047.1"/>
    <property type="molecule type" value="Transcribed_RNA"/>
</dbReference>
<dbReference type="AlphaFoldDB" id="A0A8D8BT92"/>
<protein>
    <submittedName>
        <fullName evidence="2">(northern house mosquito) hypothetical protein</fullName>
    </submittedName>
</protein>
<organism evidence="2">
    <name type="scientific">Culex pipiens</name>
    <name type="common">House mosquito</name>
    <dbReference type="NCBI Taxonomy" id="7175"/>
    <lineage>
        <taxon>Eukaryota</taxon>
        <taxon>Metazoa</taxon>
        <taxon>Ecdysozoa</taxon>
        <taxon>Arthropoda</taxon>
        <taxon>Hexapoda</taxon>
        <taxon>Insecta</taxon>
        <taxon>Pterygota</taxon>
        <taxon>Neoptera</taxon>
        <taxon>Endopterygota</taxon>
        <taxon>Diptera</taxon>
        <taxon>Nematocera</taxon>
        <taxon>Culicoidea</taxon>
        <taxon>Culicidae</taxon>
        <taxon>Culicinae</taxon>
        <taxon>Culicini</taxon>
        <taxon>Culex</taxon>
        <taxon>Culex</taxon>
    </lineage>
</organism>
<proteinExistence type="predicted"/>
<keyword evidence="1" id="KW-0732">Signal</keyword>
<accession>A0A8D8BT92</accession>
<evidence type="ECO:0000256" key="1">
    <source>
        <dbReference type="SAM" id="SignalP"/>
    </source>
</evidence>
<feature type="chain" id="PRO_5034800283" evidence="1">
    <location>
        <begin position="24"/>
        <end position="200"/>
    </location>
</feature>
<reference evidence="2" key="1">
    <citation type="submission" date="2021-05" db="EMBL/GenBank/DDBJ databases">
        <authorList>
            <person name="Alioto T."/>
            <person name="Alioto T."/>
            <person name="Gomez Garrido J."/>
        </authorList>
    </citation>
    <scope>NUCLEOTIDE SEQUENCE</scope>
</reference>
<feature type="signal peptide" evidence="1">
    <location>
        <begin position="1"/>
        <end position="23"/>
    </location>
</feature>
<sequence>MAESIELSVAFAAFLAWARFGFTAPNSGSSVTSSGMVLNCSVSGRSGSNRSTSVSIPSSTSTRAFLNRSAFKITGRLPSTRISSLIFGFMRVVLLCISSALLLRPNCRSIGVISFSAGEPSRSFVVGRWPIGNGCAFRSPMDAASRTFAMCWGFVMPRPRPPTRAWGRRFSVSSEAANCDGDIVKPQLLISSSRSSSDDW</sequence>
<name>A0A8D8BT92_CULPI</name>
<evidence type="ECO:0000313" key="2">
    <source>
        <dbReference type="EMBL" id="CAG6479047.1"/>
    </source>
</evidence>